<feature type="transmembrane region" description="Helical" evidence="5">
    <location>
        <begin position="215"/>
        <end position="232"/>
    </location>
</feature>
<comment type="similarity">
    <text evidence="5">Belongs to the UPF0182 family.</text>
</comment>
<accession>A0ABT1NMG1</accession>
<dbReference type="Pfam" id="PF03699">
    <property type="entry name" value="UPF0182"/>
    <property type="match status" value="1"/>
</dbReference>
<comment type="subcellular location">
    <subcellularLocation>
        <location evidence="5">Cell membrane</location>
        <topology evidence="5">Multi-pass membrane protein</topology>
    </subcellularLocation>
</comment>
<feature type="transmembrane region" description="Helical" evidence="5">
    <location>
        <begin position="157"/>
        <end position="181"/>
    </location>
</feature>
<evidence type="ECO:0000256" key="3">
    <source>
        <dbReference type="ARBA" id="ARBA00022989"/>
    </source>
</evidence>
<name>A0ABT1NMG1_9FIRM</name>
<feature type="transmembrane region" description="Helical" evidence="5">
    <location>
        <begin position="285"/>
        <end position="307"/>
    </location>
</feature>
<keyword evidence="8" id="KW-1185">Reference proteome</keyword>
<evidence type="ECO:0000313" key="7">
    <source>
        <dbReference type="EMBL" id="MCQ1531318.1"/>
    </source>
</evidence>
<dbReference type="RefSeq" id="WP_255228848.1">
    <property type="nucleotide sequence ID" value="NZ_JAJEKE010000021.1"/>
</dbReference>
<feature type="transmembrane region" description="Helical" evidence="5">
    <location>
        <begin position="260"/>
        <end position="278"/>
    </location>
</feature>
<comment type="caution">
    <text evidence="7">The sequence shown here is derived from an EMBL/GenBank/DDBJ whole genome shotgun (WGS) entry which is preliminary data.</text>
</comment>
<dbReference type="Proteomes" id="UP001651880">
    <property type="component" value="Unassembled WGS sequence"/>
</dbReference>
<evidence type="ECO:0000256" key="5">
    <source>
        <dbReference type="HAMAP-Rule" id="MF_01600"/>
    </source>
</evidence>
<feature type="transmembrane region" description="Helical" evidence="5">
    <location>
        <begin position="12"/>
        <end position="34"/>
    </location>
</feature>
<evidence type="ECO:0000256" key="2">
    <source>
        <dbReference type="ARBA" id="ARBA00022692"/>
    </source>
</evidence>
<feature type="transmembrane region" description="Helical" evidence="5">
    <location>
        <begin position="54"/>
        <end position="74"/>
    </location>
</feature>
<feature type="transmembrane region" description="Helical" evidence="5">
    <location>
        <begin position="100"/>
        <end position="122"/>
    </location>
</feature>
<evidence type="ECO:0000313" key="8">
    <source>
        <dbReference type="Proteomes" id="UP001651880"/>
    </source>
</evidence>
<keyword evidence="3 5" id="KW-1133">Transmembrane helix</keyword>
<feature type="region of interest" description="Disordered" evidence="6">
    <location>
        <begin position="861"/>
        <end position="881"/>
    </location>
</feature>
<dbReference type="InterPro" id="IPR005372">
    <property type="entry name" value="UPF0182"/>
</dbReference>
<keyword evidence="4 5" id="KW-0472">Membrane</keyword>
<dbReference type="EMBL" id="JAJEKE010000021">
    <property type="protein sequence ID" value="MCQ1531318.1"/>
    <property type="molecule type" value="Genomic_DNA"/>
</dbReference>
<evidence type="ECO:0000256" key="6">
    <source>
        <dbReference type="SAM" id="MobiDB-lite"/>
    </source>
</evidence>
<dbReference type="PANTHER" id="PTHR39344">
    <property type="entry name" value="UPF0182 PROTEIN SLL1060"/>
    <property type="match status" value="1"/>
</dbReference>
<protein>
    <recommendedName>
        <fullName evidence="5">UPF0182 protein LJD61_17475</fullName>
    </recommendedName>
</protein>
<dbReference type="PANTHER" id="PTHR39344:SF1">
    <property type="entry name" value="UPF0182 PROTEIN SLL1060"/>
    <property type="match status" value="1"/>
</dbReference>
<sequence>MKGKGTWKLKGLAIILILLVMVIAVFATLSGYLIDFQWFGELGFREVFFKKLFTQIKFFIPSLIVNFALFYVFMKSINAHSIKRSGAILSAQESKTRNRVFIIVSGLISVIFSIAFVTEVWYDFLIFINKTPFNIKDPIFGYDIGFYIFTLPFLNKLYGFLLGIIAFFAIITLVFNAILLVSPKQQDVGIEDGFNVRRIKSVSYKDVLSAAWKQLSFLGGIFFLLLAFGFYLRSFELLYSTNGIAFGAGYTDIRVRLPFYYVYIAVSIITAISFMISYKGKKPKLAIFGPLILVAAILLSGVVSTAVQNLIVTPNESAKEEKYIQHNIDYTNYAYGLDKVEEKEFGVAQNLVRQDIEENRVTIDNIPVNDYKPAKDIYNQIQGLKSYYQFNDIDIDRYMINGTYRQVFISSRELQSANIPKQEVGNTASWINRYLKYTHGYGVAMSPVNEVTPSGQPRLFVRDMPVTSEVNIKVERPQIYFGELTKDFVIVNTREKEFDYPASNANVETLYEGTGGIRLTLPNRIMLALTQGKMNFLLSQDINSQSKILLHREIIERVKKIAPFLAYDEDPYIVVSEGKLYWIIDAFTLSSKYPYSQSINKNTSTNYIRNSVKVIVDAYNGSVEFYVADEDDPIISTYAKVFRTMFKPLSGMPGDLKAHLRYPQTLFDIQTDIYSKYHIKDAREFYNKSDIWDISTQIYGPSSGSSESQPVESSYLIMKLPDSDKEEFILMVPYTPQGKNNMTAWFAVKNDGESYGQLKLYTFPSGKIVEGPMQVEGIISQDVAIGNAINLLQSGGNSQVIRGNMLIIPIEDSILYVEPVYLRASNASALPELKKVIVFYRNQVVMEDSLEKSLARIFPLPKEEEPNVPEKPQTPPANQPTAEADTVAELIILANDTFNQAQEAMKAGNWALYGEKINELQGILQKLNTLGAAPAQ</sequence>
<keyword evidence="2 5" id="KW-0812">Transmembrane</keyword>
<dbReference type="HAMAP" id="MF_01600">
    <property type="entry name" value="UPF0182"/>
    <property type="match status" value="1"/>
</dbReference>
<gene>
    <name evidence="7" type="ORF">LJD61_17475</name>
</gene>
<keyword evidence="1 5" id="KW-1003">Cell membrane</keyword>
<evidence type="ECO:0000256" key="1">
    <source>
        <dbReference type="ARBA" id="ARBA00022475"/>
    </source>
</evidence>
<proteinExistence type="inferred from homology"/>
<organism evidence="7 8">
    <name type="scientific">Lutispora saccharofermentans</name>
    <dbReference type="NCBI Taxonomy" id="3024236"/>
    <lineage>
        <taxon>Bacteria</taxon>
        <taxon>Bacillati</taxon>
        <taxon>Bacillota</taxon>
        <taxon>Clostridia</taxon>
        <taxon>Lutisporales</taxon>
        <taxon>Lutisporaceae</taxon>
        <taxon>Lutispora</taxon>
    </lineage>
</organism>
<reference evidence="7 8" key="1">
    <citation type="submission" date="2021-10" db="EMBL/GenBank/DDBJ databases">
        <title>Lutispora strain m25 sp. nov., a thermophilic, non-spore-forming bacterium isolated from a lab-scale methanogenic bioreactor digesting anaerobic sludge.</title>
        <authorList>
            <person name="El Houari A."/>
            <person name="Mcdonald J."/>
        </authorList>
    </citation>
    <scope>NUCLEOTIDE SEQUENCE [LARGE SCALE GENOMIC DNA]</scope>
    <source>
        <strain evidence="8">m25</strain>
    </source>
</reference>
<evidence type="ECO:0000256" key="4">
    <source>
        <dbReference type="ARBA" id="ARBA00023136"/>
    </source>
</evidence>